<keyword evidence="3" id="KW-1185">Reference proteome</keyword>
<dbReference type="SUPFAM" id="SSF55469">
    <property type="entry name" value="FMN-dependent nitroreductase-like"/>
    <property type="match status" value="1"/>
</dbReference>
<dbReference type="InterPro" id="IPR029479">
    <property type="entry name" value="Nitroreductase"/>
</dbReference>
<evidence type="ECO:0000259" key="1">
    <source>
        <dbReference type="Pfam" id="PF00881"/>
    </source>
</evidence>
<evidence type="ECO:0000313" key="3">
    <source>
        <dbReference type="Proteomes" id="UP000198535"/>
    </source>
</evidence>
<organism evidence="2 3">
    <name type="scientific">Methanolobus profundi</name>
    <dbReference type="NCBI Taxonomy" id="487685"/>
    <lineage>
        <taxon>Archaea</taxon>
        <taxon>Methanobacteriati</taxon>
        <taxon>Methanobacteriota</taxon>
        <taxon>Stenosarchaea group</taxon>
        <taxon>Methanomicrobia</taxon>
        <taxon>Methanosarcinales</taxon>
        <taxon>Methanosarcinaceae</taxon>
        <taxon>Methanolobus</taxon>
    </lineage>
</organism>
<dbReference type="Gene3D" id="3.40.109.10">
    <property type="entry name" value="NADH Oxidase"/>
    <property type="match status" value="1"/>
</dbReference>
<dbReference type="EMBL" id="FOUJ01000003">
    <property type="protein sequence ID" value="SFM57199.1"/>
    <property type="molecule type" value="Genomic_DNA"/>
</dbReference>
<dbReference type="Proteomes" id="UP000198535">
    <property type="component" value="Unassembled WGS sequence"/>
</dbReference>
<dbReference type="OrthoDB" id="287850at2157"/>
<accession>A0A1I4RY89</accession>
<dbReference type="InterPro" id="IPR050627">
    <property type="entry name" value="Nitroreductase/BluB"/>
</dbReference>
<gene>
    <name evidence="2" type="ORF">SAMN04488696_1655</name>
</gene>
<reference evidence="3" key="1">
    <citation type="submission" date="2016-10" db="EMBL/GenBank/DDBJ databases">
        <authorList>
            <person name="Varghese N."/>
            <person name="Submissions S."/>
        </authorList>
    </citation>
    <scope>NUCLEOTIDE SEQUENCE [LARGE SCALE GENOMIC DNA]</scope>
    <source>
        <strain evidence="3">Mob M</strain>
    </source>
</reference>
<dbReference type="AlphaFoldDB" id="A0A1I4RY89"/>
<dbReference type="RefSeq" id="WP_091935928.1">
    <property type="nucleotide sequence ID" value="NZ_FOUJ01000003.1"/>
</dbReference>
<dbReference type="STRING" id="487685.SAMN04488696_1655"/>
<sequence>MPEVIDTILSRRSIRKYTEEPVEDNDIRTILDAGRWAPSGLNNQPWKFVVIKDKGTMEELAGCTHYSQIVRSAPLLVAVYLDTETMYNKTKDIQAIGASIQNMLLACCDLDLGAVWLGEILNNANKVNLILNCPDSLELMAVLAIGKPAESGKDASRKDIKDITYSEKYGIEY</sequence>
<proteinExistence type="predicted"/>
<protein>
    <submittedName>
        <fullName evidence="2">Nitroreductase</fullName>
    </submittedName>
</protein>
<dbReference type="PANTHER" id="PTHR23026:SF123">
    <property type="entry name" value="NAD(P)H NITROREDUCTASE RV3131-RELATED"/>
    <property type="match status" value="1"/>
</dbReference>
<dbReference type="GO" id="GO:0016491">
    <property type="term" value="F:oxidoreductase activity"/>
    <property type="evidence" value="ECO:0007669"/>
    <property type="project" value="InterPro"/>
</dbReference>
<dbReference type="Pfam" id="PF00881">
    <property type="entry name" value="Nitroreductase"/>
    <property type="match status" value="2"/>
</dbReference>
<feature type="domain" description="Nitroreductase" evidence="1">
    <location>
        <begin position="8"/>
        <end position="61"/>
    </location>
</feature>
<evidence type="ECO:0000313" key="2">
    <source>
        <dbReference type="EMBL" id="SFM57199.1"/>
    </source>
</evidence>
<dbReference type="InterPro" id="IPR000415">
    <property type="entry name" value="Nitroreductase-like"/>
</dbReference>
<dbReference type="PANTHER" id="PTHR23026">
    <property type="entry name" value="NADPH NITROREDUCTASE"/>
    <property type="match status" value="1"/>
</dbReference>
<name>A0A1I4RY89_9EURY</name>
<dbReference type="CDD" id="cd02136">
    <property type="entry name" value="PnbA_NfnB-like"/>
    <property type="match status" value="1"/>
</dbReference>
<feature type="domain" description="Nitroreductase" evidence="1">
    <location>
        <begin position="65"/>
        <end position="147"/>
    </location>
</feature>